<gene>
    <name evidence="1" type="ORF">MLD38_007354</name>
</gene>
<name>A0ACB9RS75_9MYRT</name>
<reference evidence="2" key="1">
    <citation type="journal article" date="2023" name="Front. Plant Sci.">
        <title>Chromosomal-level genome assembly of Melastoma candidum provides insights into trichome evolution.</title>
        <authorList>
            <person name="Zhong Y."/>
            <person name="Wu W."/>
            <person name="Sun C."/>
            <person name="Zou P."/>
            <person name="Liu Y."/>
            <person name="Dai S."/>
            <person name="Zhou R."/>
        </authorList>
    </citation>
    <scope>NUCLEOTIDE SEQUENCE [LARGE SCALE GENOMIC DNA]</scope>
</reference>
<sequence>MVTISLISLSMNEWVSHSSRLRGSSPHPLAWSRQSDWLDFDRTTLANDVHDKTGDHIAGSGRVFQERNFRTDDPRVSNIVVFSDATSELKVEAAAPLKTEEEYYLSLIGLPSLLSSSHSRCPTRYRFDSLGMRQQGGWTPRTCLNLGTSAYLEETRTQTEAAISIYTGKGVKEAIDKFISLREVTGDLNLVEGE</sequence>
<proteinExistence type="predicted"/>
<dbReference type="EMBL" id="CM042882">
    <property type="protein sequence ID" value="KAI4381263.1"/>
    <property type="molecule type" value="Genomic_DNA"/>
</dbReference>
<evidence type="ECO:0000313" key="1">
    <source>
        <dbReference type="EMBL" id="KAI4381263.1"/>
    </source>
</evidence>
<dbReference type="Proteomes" id="UP001057402">
    <property type="component" value="Chromosome 3"/>
</dbReference>
<comment type="caution">
    <text evidence="1">The sequence shown here is derived from an EMBL/GenBank/DDBJ whole genome shotgun (WGS) entry which is preliminary data.</text>
</comment>
<keyword evidence="2" id="KW-1185">Reference proteome</keyword>
<accession>A0ACB9RS75</accession>
<evidence type="ECO:0000313" key="2">
    <source>
        <dbReference type="Proteomes" id="UP001057402"/>
    </source>
</evidence>
<organism evidence="1 2">
    <name type="scientific">Melastoma candidum</name>
    <dbReference type="NCBI Taxonomy" id="119954"/>
    <lineage>
        <taxon>Eukaryota</taxon>
        <taxon>Viridiplantae</taxon>
        <taxon>Streptophyta</taxon>
        <taxon>Embryophyta</taxon>
        <taxon>Tracheophyta</taxon>
        <taxon>Spermatophyta</taxon>
        <taxon>Magnoliopsida</taxon>
        <taxon>eudicotyledons</taxon>
        <taxon>Gunneridae</taxon>
        <taxon>Pentapetalae</taxon>
        <taxon>rosids</taxon>
        <taxon>malvids</taxon>
        <taxon>Myrtales</taxon>
        <taxon>Melastomataceae</taxon>
        <taxon>Melastomatoideae</taxon>
        <taxon>Melastomateae</taxon>
        <taxon>Melastoma</taxon>
    </lineage>
</organism>
<protein>
    <submittedName>
        <fullName evidence="1">Uncharacterized protein</fullName>
    </submittedName>
</protein>